<feature type="region of interest" description="Disordered" evidence="1">
    <location>
        <begin position="1"/>
        <end position="23"/>
    </location>
</feature>
<dbReference type="RefSeq" id="WP_064339904.1">
    <property type="nucleotide sequence ID" value="NZ_CP014774.1"/>
</dbReference>
<organism evidence="3 4">
    <name type="scientific">Aeromonas veronii</name>
    <dbReference type="NCBI Taxonomy" id="654"/>
    <lineage>
        <taxon>Bacteria</taxon>
        <taxon>Pseudomonadati</taxon>
        <taxon>Pseudomonadota</taxon>
        <taxon>Gammaproteobacteria</taxon>
        <taxon>Aeromonadales</taxon>
        <taxon>Aeromonadaceae</taxon>
        <taxon>Aeromonas</taxon>
    </lineage>
</organism>
<accession>A0AAC9BAX3</accession>
<sequence length="305" mass="33801">MLANSEKNSAKTGGAVKAEDVTQQPRKVYDMNIHQSDRQTKVIGRAANQSVVVPFHGSNLYLVDHQGDPYVPMKPVVEGMGLDWKTQHRKMTAKFNSCMVEMTTQLPGDTQNRAVTCLPLRKLPAWLYSVQPGKVSPEIREKVAAYQEECDEVLWQYWTTGKADRQSVRKAAKSYLPEYRQARAIKMTADAITVALSVMPNLSQEARQTAMATAVNTVVGDNILPLPVLTERYYTAGEVGKRFGISANKVGRIANEHNLKTERYGKFFLDKSRSSTKQVETFRYNEAGAEAVGVIITALEVGGAA</sequence>
<evidence type="ECO:0000313" key="3">
    <source>
        <dbReference type="EMBL" id="ANB54850.1"/>
    </source>
</evidence>
<name>A0AAC9BAX3_AERVE</name>
<dbReference type="EMBL" id="CP014774">
    <property type="protein sequence ID" value="ANB54850.1"/>
    <property type="molecule type" value="Genomic_DNA"/>
</dbReference>
<evidence type="ECO:0000259" key="2">
    <source>
        <dbReference type="Pfam" id="PF10547"/>
    </source>
</evidence>
<reference evidence="3 4" key="1">
    <citation type="journal article" date="2016" name="J. Clin. Microbiol.">
        <title>Detection and Whole-Genome Sequencing of Carbapenemase-Producing Aeromonas hydrophila Isolates from Routine Perirectal Surveillance Culture.</title>
        <authorList>
            <person name="Hughes H.Y."/>
            <person name="Conlan S.P."/>
            <person name="Lau A.F."/>
            <person name="Dekker J.P."/>
            <person name="Michelin A.V."/>
            <person name="Youn J.H."/>
            <person name="Henderson D.K."/>
            <person name="Frank K.M."/>
            <person name="Segre J.A."/>
            <person name="Palmore T.N."/>
        </authorList>
    </citation>
    <scope>NUCLEOTIDE SEQUENCE [LARGE SCALE GENOMIC DNA]</scope>
    <source>
        <strain evidence="3 4">AVNIH1</strain>
    </source>
</reference>
<protein>
    <recommendedName>
        <fullName evidence="2">Antirepressor protein ant N-terminal domain-containing protein</fullName>
    </recommendedName>
</protein>
<feature type="compositionally biased region" description="Polar residues" evidence="1">
    <location>
        <begin position="1"/>
        <end position="11"/>
    </location>
</feature>
<evidence type="ECO:0000256" key="1">
    <source>
        <dbReference type="SAM" id="MobiDB-lite"/>
    </source>
</evidence>
<dbReference type="InterPro" id="IPR018875">
    <property type="entry name" value="Antirepressor_Ant_N"/>
</dbReference>
<dbReference type="PRINTS" id="PR01994">
    <property type="entry name" value="ANTIREPRESSR"/>
</dbReference>
<proteinExistence type="predicted"/>
<dbReference type="Proteomes" id="UP000076809">
    <property type="component" value="Chromosome"/>
</dbReference>
<gene>
    <name evidence="3" type="ORF">WM43_20420</name>
</gene>
<evidence type="ECO:0000313" key="4">
    <source>
        <dbReference type="Proteomes" id="UP000076809"/>
    </source>
</evidence>
<dbReference type="AlphaFoldDB" id="A0AAC9BAX3"/>
<dbReference type="Pfam" id="PF10547">
    <property type="entry name" value="P22_AR_N"/>
    <property type="match status" value="1"/>
</dbReference>
<feature type="domain" description="Antirepressor protein ant N-terminal" evidence="2">
    <location>
        <begin position="53"/>
        <end position="163"/>
    </location>
</feature>